<organism evidence="1 2">
    <name type="scientific">Hebeloma cylindrosporum</name>
    <dbReference type="NCBI Taxonomy" id="76867"/>
    <lineage>
        <taxon>Eukaryota</taxon>
        <taxon>Fungi</taxon>
        <taxon>Dikarya</taxon>
        <taxon>Basidiomycota</taxon>
        <taxon>Agaricomycotina</taxon>
        <taxon>Agaricomycetes</taxon>
        <taxon>Agaricomycetidae</taxon>
        <taxon>Agaricales</taxon>
        <taxon>Agaricineae</taxon>
        <taxon>Hymenogastraceae</taxon>
        <taxon>Hebeloma</taxon>
    </lineage>
</organism>
<evidence type="ECO:0000313" key="2">
    <source>
        <dbReference type="Proteomes" id="UP000053424"/>
    </source>
</evidence>
<accession>A0A0C2XAT3</accession>
<evidence type="ECO:0000313" key="1">
    <source>
        <dbReference type="EMBL" id="KIM35083.1"/>
    </source>
</evidence>
<gene>
    <name evidence="1" type="ORF">M413DRAFT_32792</name>
</gene>
<keyword evidence="2" id="KW-1185">Reference proteome</keyword>
<dbReference type="HOGENOM" id="CLU_824008_0_0_1"/>
<dbReference type="Proteomes" id="UP000053424">
    <property type="component" value="Unassembled WGS sequence"/>
</dbReference>
<reference evidence="2" key="2">
    <citation type="submission" date="2015-01" db="EMBL/GenBank/DDBJ databases">
        <title>Evolutionary Origins and Diversification of the Mycorrhizal Mutualists.</title>
        <authorList>
            <consortium name="DOE Joint Genome Institute"/>
            <consortium name="Mycorrhizal Genomics Consortium"/>
            <person name="Kohler A."/>
            <person name="Kuo A."/>
            <person name="Nagy L.G."/>
            <person name="Floudas D."/>
            <person name="Copeland A."/>
            <person name="Barry K.W."/>
            <person name="Cichocki N."/>
            <person name="Veneault-Fourrey C."/>
            <person name="LaButti K."/>
            <person name="Lindquist E.A."/>
            <person name="Lipzen A."/>
            <person name="Lundell T."/>
            <person name="Morin E."/>
            <person name="Murat C."/>
            <person name="Riley R."/>
            <person name="Ohm R."/>
            <person name="Sun H."/>
            <person name="Tunlid A."/>
            <person name="Henrissat B."/>
            <person name="Grigoriev I.V."/>
            <person name="Hibbett D.S."/>
            <person name="Martin F."/>
        </authorList>
    </citation>
    <scope>NUCLEOTIDE SEQUENCE [LARGE SCALE GENOMIC DNA]</scope>
    <source>
        <strain evidence="2">h7</strain>
    </source>
</reference>
<name>A0A0C2XAT3_HEBCY</name>
<dbReference type="OrthoDB" id="3516995at2759"/>
<reference evidence="1 2" key="1">
    <citation type="submission" date="2014-04" db="EMBL/GenBank/DDBJ databases">
        <authorList>
            <consortium name="DOE Joint Genome Institute"/>
            <person name="Kuo A."/>
            <person name="Gay G."/>
            <person name="Dore J."/>
            <person name="Kohler A."/>
            <person name="Nagy L.G."/>
            <person name="Floudas D."/>
            <person name="Copeland A."/>
            <person name="Barry K.W."/>
            <person name="Cichocki N."/>
            <person name="Veneault-Fourrey C."/>
            <person name="LaButti K."/>
            <person name="Lindquist E.A."/>
            <person name="Lipzen A."/>
            <person name="Lundell T."/>
            <person name="Morin E."/>
            <person name="Murat C."/>
            <person name="Sun H."/>
            <person name="Tunlid A."/>
            <person name="Henrissat B."/>
            <person name="Grigoriev I.V."/>
            <person name="Hibbett D.S."/>
            <person name="Martin F."/>
            <person name="Nordberg H.P."/>
            <person name="Cantor M.N."/>
            <person name="Hua S.X."/>
        </authorList>
    </citation>
    <scope>NUCLEOTIDE SEQUENCE [LARGE SCALE GENOMIC DNA]</scope>
    <source>
        <strain evidence="2">h7</strain>
    </source>
</reference>
<dbReference type="EMBL" id="KN831832">
    <property type="protein sequence ID" value="KIM35083.1"/>
    <property type="molecule type" value="Genomic_DNA"/>
</dbReference>
<proteinExistence type="predicted"/>
<dbReference type="AlphaFoldDB" id="A0A0C2XAT3"/>
<protein>
    <submittedName>
        <fullName evidence="1">Uncharacterized protein</fullName>
    </submittedName>
</protein>
<sequence length="334" mass="37242">MSLYPDNVPRANRVRQLSQDISHVQAQLKADVEDARASDQAAFAMLNTIATNAGYKTLDAYIEASQDQLSEEDRAAFDRMKTDLEDLDEDMNISHKVFRGLIAVGLLTKGVRIFAMGFKETQSILFGLQALLKSIYHAALGAVETAVKLASWGRVTLNLVSRGGGVATEAIESMRFLKIGGNVLIAIGVIVDAALLIAEAIKGAEQRADLQKAIIELCARRFIVKQIQQQARVILNFKSDAKSIVKMKTKYDDWTKKGRMTVEEVAVELKPDMDKAEADLKAAMSKMTSKYIWDLLDKQDDDSQIAWRNEDPDLDAILKWIQDHPQKKDDKKKS</sequence>